<dbReference type="SUPFAM" id="SSF53850">
    <property type="entry name" value="Periplasmic binding protein-like II"/>
    <property type="match status" value="1"/>
</dbReference>
<dbReference type="Gene3D" id="3.90.76.10">
    <property type="entry name" value="Dipeptide-binding Protein, Domain 1"/>
    <property type="match status" value="1"/>
</dbReference>
<dbReference type="RefSeq" id="WP_164208993.1">
    <property type="nucleotide sequence ID" value="NZ_JAAGSC010000023.1"/>
</dbReference>
<keyword evidence="3" id="KW-0813">Transport</keyword>
<dbReference type="Gene3D" id="3.10.105.10">
    <property type="entry name" value="Dipeptide-binding Protein, Domain 3"/>
    <property type="match status" value="1"/>
</dbReference>
<gene>
    <name evidence="6" type="ORF">G3I74_00665</name>
</gene>
<evidence type="ECO:0000256" key="4">
    <source>
        <dbReference type="ARBA" id="ARBA00022729"/>
    </source>
</evidence>
<evidence type="ECO:0000256" key="3">
    <source>
        <dbReference type="ARBA" id="ARBA00022448"/>
    </source>
</evidence>
<dbReference type="PIRSF" id="PIRSF002741">
    <property type="entry name" value="MppA"/>
    <property type="match status" value="1"/>
</dbReference>
<protein>
    <submittedName>
        <fullName evidence="6">Peptide ABC transporter substrate-binding protein</fullName>
    </submittedName>
</protein>
<dbReference type="InterPro" id="IPR039424">
    <property type="entry name" value="SBP_5"/>
</dbReference>
<dbReference type="EMBL" id="JAAGSC010000023">
    <property type="protein sequence ID" value="NDY94242.1"/>
    <property type="molecule type" value="Genomic_DNA"/>
</dbReference>
<dbReference type="PANTHER" id="PTHR30290:SF10">
    <property type="entry name" value="PERIPLASMIC OLIGOPEPTIDE-BINDING PROTEIN-RELATED"/>
    <property type="match status" value="1"/>
</dbReference>
<reference evidence="6 7" key="1">
    <citation type="submission" date="2020-02" db="EMBL/GenBank/DDBJ databases">
        <authorList>
            <person name="Zhang X.-Y."/>
        </authorList>
    </citation>
    <scope>NUCLEOTIDE SEQUENCE [LARGE SCALE GENOMIC DNA]</scope>
    <source>
        <strain evidence="6 7">C33</strain>
    </source>
</reference>
<dbReference type="GO" id="GO:0030288">
    <property type="term" value="C:outer membrane-bounded periplasmic space"/>
    <property type="evidence" value="ECO:0007669"/>
    <property type="project" value="TreeGrafter"/>
</dbReference>
<name>A0A845UVJ6_9GAMM</name>
<dbReference type="PANTHER" id="PTHR30290">
    <property type="entry name" value="PERIPLASMIC BINDING COMPONENT OF ABC TRANSPORTER"/>
    <property type="match status" value="1"/>
</dbReference>
<dbReference type="Pfam" id="PF00496">
    <property type="entry name" value="SBP_bac_5"/>
    <property type="match status" value="1"/>
</dbReference>
<accession>A0A845UVJ6</accession>
<organism evidence="6 7">
    <name type="scientific">Wenzhouxiangella limi</name>
    <dbReference type="NCBI Taxonomy" id="2707351"/>
    <lineage>
        <taxon>Bacteria</taxon>
        <taxon>Pseudomonadati</taxon>
        <taxon>Pseudomonadota</taxon>
        <taxon>Gammaproteobacteria</taxon>
        <taxon>Chromatiales</taxon>
        <taxon>Wenzhouxiangellaceae</taxon>
        <taxon>Wenzhouxiangella</taxon>
    </lineage>
</organism>
<proteinExistence type="inferred from homology"/>
<dbReference type="AlphaFoldDB" id="A0A845UVJ6"/>
<evidence type="ECO:0000259" key="5">
    <source>
        <dbReference type="Pfam" id="PF00496"/>
    </source>
</evidence>
<evidence type="ECO:0000313" key="7">
    <source>
        <dbReference type="Proteomes" id="UP000484885"/>
    </source>
</evidence>
<keyword evidence="4" id="KW-0732">Signal</keyword>
<keyword evidence="7" id="KW-1185">Reference proteome</keyword>
<dbReference type="CDD" id="cd08504">
    <property type="entry name" value="PBP2_OppA"/>
    <property type="match status" value="1"/>
</dbReference>
<dbReference type="GO" id="GO:0043190">
    <property type="term" value="C:ATP-binding cassette (ABC) transporter complex"/>
    <property type="evidence" value="ECO:0007669"/>
    <property type="project" value="InterPro"/>
</dbReference>
<comment type="subcellular location">
    <subcellularLocation>
        <location evidence="1">Cell envelope</location>
    </subcellularLocation>
</comment>
<evidence type="ECO:0000256" key="2">
    <source>
        <dbReference type="ARBA" id="ARBA00005695"/>
    </source>
</evidence>
<comment type="similarity">
    <text evidence="2">Belongs to the bacterial solute-binding protein 5 family.</text>
</comment>
<dbReference type="GO" id="GO:0015833">
    <property type="term" value="P:peptide transport"/>
    <property type="evidence" value="ECO:0007669"/>
    <property type="project" value="TreeGrafter"/>
</dbReference>
<feature type="domain" description="Solute-binding protein family 5" evidence="5">
    <location>
        <begin position="67"/>
        <end position="432"/>
    </location>
</feature>
<sequence>MLNEFRFLTLLAVLLFWLVPVQGGTLHRGLGPEPDALDIHLAQSLSALNVLRDLHEGLVTLDAAGRLIPGVARAWTVSDDGLVWTFDLDPAARWSDGSAIEAGHFVAGWRRAVHPETAAPMAGLLDAVAGANRVRRGQADSHALAVRAEGPGRLIVELERPTPWFAELLTHPLTFPWSGDQSRLYSGPFVLVERVPGARIRLAANPHFRAAQALGLDEVVWHVIEEPSVELSRYRADQLHITETIPPGRLQWMREQFGEELRIAPYLGTFFLAFNVAREPFVQAPGLRRALSLVIDRELLTERVLGSGEIPAWGLVPPGMPGWTEASRAEPLTMNERIARARELYRQAGYDDRQPLRVELRFNSSLTHRRMAVAVAAMWKQHLGVETRLVNEEWKVFVANRRQGRITQVVRGGWIADWRDAGNFLQLFQSDSPLNYTFFSDPVFDERMANAAQDDGPSRLDWLRSAEDRLLEQAVVIPLYYYVSRHLVKPEVRGFEDNAMDIHLSRWLSLQ</sequence>
<dbReference type="Gene3D" id="3.40.190.10">
    <property type="entry name" value="Periplasmic binding protein-like II"/>
    <property type="match status" value="1"/>
</dbReference>
<dbReference type="InterPro" id="IPR000914">
    <property type="entry name" value="SBP_5_dom"/>
</dbReference>
<evidence type="ECO:0000313" key="6">
    <source>
        <dbReference type="EMBL" id="NDY94242.1"/>
    </source>
</evidence>
<dbReference type="InterPro" id="IPR030678">
    <property type="entry name" value="Peptide/Ni-bd"/>
</dbReference>
<comment type="caution">
    <text evidence="6">The sequence shown here is derived from an EMBL/GenBank/DDBJ whole genome shotgun (WGS) entry which is preliminary data.</text>
</comment>
<evidence type="ECO:0000256" key="1">
    <source>
        <dbReference type="ARBA" id="ARBA00004196"/>
    </source>
</evidence>
<dbReference type="GO" id="GO:1904680">
    <property type="term" value="F:peptide transmembrane transporter activity"/>
    <property type="evidence" value="ECO:0007669"/>
    <property type="project" value="TreeGrafter"/>
</dbReference>
<dbReference type="Proteomes" id="UP000484885">
    <property type="component" value="Unassembled WGS sequence"/>
</dbReference>